<sequence length="106" mass="12428">MLLKVHAVLVFLVIGAYASNSSSENLIIGLKNPEVEKSTMDWRSVKKEFQRFVDSFLTKNLRKIYQMSETMNISSRCRGSMMETVMAFRNMKEWAVRCEYLHAYVY</sequence>
<feature type="chain" id="PRO_5021406430" description="Cathepsin propeptide inhibitor domain-containing protein" evidence="1">
    <location>
        <begin position="19"/>
        <end position="106"/>
    </location>
</feature>
<reference evidence="2 3" key="1">
    <citation type="journal article" date="2019" name="Sci. Rep.">
        <title>Orb-weaving spider Araneus ventricosus genome elucidates the spidroin gene catalogue.</title>
        <authorList>
            <person name="Kono N."/>
            <person name="Nakamura H."/>
            <person name="Ohtoshi R."/>
            <person name="Moran D.A.P."/>
            <person name="Shinohara A."/>
            <person name="Yoshida Y."/>
            <person name="Fujiwara M."/>
            <person name="Mori M."/>
            <person name="Tomita M."/>
            <person name="Arakawa K."/>
        </authorList>
    </citation>
    <scope>NUCLEOTIDE SEQUENCE [LARGE SCALE GENOMIC DNA]</scope>
</reference>
<evidence type="ECO:0000313" key="3">
    <source>
        <dbReference type="Proteomes" id="UP000499080"/>
    </source>
</evidence>
<evidence type="ECO:0000313" key="2">
    <source>
        <dbReference type="EMBL" id="GBN24205.1"/>
    </source>
</evidence>
<keyword evidence="1" id="KW-0732">Signal</keyword>
<keyword evidence="3" id="KW-1185">Reference proteome</keyword>
<name>A0A4Y2MAR8_ARAVE</name>
<feature type="signal peptide" evidence="1">
    <location>
        <begin position="1"/>
        <end position="18"/>
    </location>
</feature>
<evidence type="ECO:0000256" key="1">
    <source>
        <dbReference type="SAM" id="SignalP"/>
    </source>
</evidence>
<comment type="caution">
    <text evidence="2">The sequence shown here is derived from an EMBL/GenBank/DDBJ whole genome shotgun (WGS) entry which is preliminary data.</text>
</comment>
<dbReference type="EMBL" id="BGPR01007091">
    <property type="protein sequence ID" value="GBN24205.1"/>
    <property type="molecule type" value="Genomic_DNA"/>
</dbReference>
<dbReference type="OrthoDB" id="10512155at2759"/>
<organism evidence="2 3">
    <name type="scientific">Araneus ventricosus</name>
    <name type="common">Orbweaver spider</name>
    <name type="synonym">Epeira ventricosa</name>
    <dbReference type="NCBI Taxonomy" id="182803"/>
    <lineage>
        <taxon>Eukaryota</taxon>
        <taxon>Metazoa</taxon>
        <taxon>Ecdysozoa</taxon>
        <taxon>Arthropoda</taxon>
        <taxon>Chelicerata</taxon>
        <taxon>Arachnida</taxon>
        <taxon>Araneae</taxon>
        <taxon>Araneomorphae</taxon>
        <taxon>Entelegynae</taxon>
        <taxon>Araneoidea</taxon>
        <taxon>Araneidae</taxon>
        <taxon>Araneus</taxon>
    </lineage>
</organism>
<proteinExistence type="predicted"/>
<gene>
    <name evidence="2" type="ORF">AVEN_105191_1</name>
</gene>
<evidence type="ECO:0008006" key="4">
    <source>
        <dbReference type="Google" id="ProtNLM"/>
    </source>
</evidence>
<accession>A0A4Y2MAR8</accession>
<dbReference type="Proteomes" id="UP000499080">
    <property type="component" value="Unassembled WGS sequence"/>
</dbReference>
<dbReference type="AlphaFoldDB" id="A0A4Y2MAR8"/>
<protein>
    <recommendedName>
        <fullName evidence="4">Cathepsin propeptide inhibitor domain-containing protein</fullName>
    </recommendedName>
</protein>